<dbReference type="OrthoDB" id="70763at2759"/>
<comment type="caution">
    <text evidence="2">The sequence shown here is derived from an EMBL/GenBank/DDBJ whole genome shotgun (WGS) entry which is preliminary data.</text>
</comment>
<evidence type="ECO:0008006" key="4">
    <source>
        <dbReference type="Google" id="ProtNLM"/>
    </source>
</evidence>
<dbReference type="Pfam" id="PF11095">
    <property type="entry name" value="Gemin7"/>
    <property type="match status" value="1"/>
</dbReference>
<accession>A0A7J5YHE3</accession>
<dbReference type="AlphaFoldDB" id="A0A7J5YHE3"/>
<dbReference type="CDD" id="cd11677">
    <property type="entry name" value="Gemin7"/>
    <property type="match status" value="1"/>
</dbReference>
<evidence type="ECO:0000256" key="1">
    <source>
        <dbReference type="SAM" id="MobiDB-lite"/>
    </source>
</evidence>
<organism evidence="2 3">
    <name type="scientific">Dissostichus mawsoni</name>
    <name type="common">Antarctic cod</name>
    <dbReference type="NCBI Taxonomy" id="36200"/>
    <lineage>
        <taxon>Eukaryota</taxon>
        <taxon>Metazoa</taxon>
        <taxon>Chordata</taxon>
        <taxon>Craniata</taxon>
        <taxon>Vertebrata</taxon>
        <taxon>Euteleostomi</taxon>
        <taxon>Actinopterygii</taxon>
        <taxon>Neopterygii</taxon>
        <taxon>Teleostei</taxon>
        <taxon>Neoteleostei</taxon>
        <taxon>Acanthomorphata</taxon>
        <taxon>Eupercaria</taxon>
        <taxon>Perciformes</taxon>
        <taxon>Notothenioidei</taxon>
        <taxon>Nototheniidae</taxon>
        <taxon>Dissostichus</taxon>
    </lineage>
</organism>
<keyword evidence="3" id="KW-1185">Reference proteome</keyword>
<dbReference type="GO" id="GO:0034719">
    <property type="term" value="C:SMN-Sm protein complex"/>
    <property type="evidence" value="ECO:0007669"/>
    <property type="project" value="InterPro"/>
</dbReference>
<dbReference type="PANTHER" id="PTHR14679:SF1">
    <property type="entry name" value="GEM-ASSOCIATED PROTEIN 7"/>
    <property type="match status" value="1"/>
</dbReference>
<reference evidence="2 3" key="1">
    <citation type="submission" date="2020-03" db="EMBL/GenBank/DDBJ databases">
        <title>Dissostichus mawsoni Genome sequencing and assembly.</title>
        <authorList>
            <person name="Park H."/>
        </authorList>
    </citation>
    <scope>NUCLEOTIDE SEQUENCE [LARGE SCALE GENOMIC DNA]</scope>
    <source>
        <strain evidence="2">DM0001</strain>
        <tissue evidence="2">Muscle</tissue>
    </source>
</reference>
<dbReference type="InterPro" id="IPR020338">
    <property type="entry name" value="SMN_gemin7"/>
</dbReference>
<name>A0A7J5YHE3_DISMA</name>
<sequence length="242" mass="26912">MRRLFLAELGKALVTPVIQWRQSLPHTSLCQCGEESAEYSRHSPSSPDKLARPARSAMPTSARNIPPQLCIANYRISTDSSEWFTCEAPLSMAFSSAACIVFIALLDEPERFNMATPVSVLRLPKGPDPNSRGFDPKSPRFIALCRTSIATSASSETNAEQLPIEQHARSVLRETFLRCLLSMTNKKVQFLMHERVKVEATFGASDIDVLNFQVSDLHTPIGVQKEALIRCQDVISFTFDPV</sequence>
<gene>
    <name evidence="2" type="ORF">F7725_020716</name>
</gene>
<dbReference type="GO" id="GO:0000387">
    <property type="term" value="P:spliceosomal snRNP assembly"/>
    <property type="evidence" value="ECO:0007669"/>
    <property type="project" value="TreeGrafter"/>
</dbReference>
<dbReference type="Proteomes" id="UP000518266">
    <property type="component" value="Unassembled WGS sequence"/>
</dbReference>
<dbReference type="EMBL" id="JAAKFY010000013">
    <property type="protein sequence ID" value="KAF3847688.1"/>
    <property type="molecule type" value="Genomic_DNA"/>
</dbReference>
<protein>
    <recommendedName>
        <fullName evidence="4">Gem-associated protein 7</fullName>
    </recommendedName>
</protein>
<evidence type="ECO:0000313" key="3">
    <source>
        <dbReference type="Proteomes" id="UP000518266"/>
    </source>
</evidence>
<dbReference type="Gene3D" id="2.30.30.100">
    <property type="match status" value="1"/>
</dbReference>
<dbReference type="PANTHER" id="PTHR14679">
    <property type="entry name" value="GEM-ASSOCIATED PROTEIN 7"/>
    <property type="match status" value="1"/>
</dbReference>
<proteinExistence type="predicted"/>
<feature type="region of interest" description="Disordered" evidence="1">
    <location>
        <begin position="38"/>
        <end position="61"/>
    </location>
</feature>
<evidence type="ECO:0000313" key="2">
    <source>
        <dbReference type="EMBL" id="KAF3847688.1"/>
    </source>
</evidence>